<protein>
    <submittedName>
        <fullName evidence="2">Uncharacterized protein</fullName>
    </submittedName>
</protein>
<keyword evidence="1" id="KW-0472">Membrane</keyword>
<reference evidence="2 3" key="1">
    <citation type="journal article" date="2016" name="Nat. Commun.">
        <title>Thousands of microbial genomes shed light on interconnected biogeochemical processes in an aquifer system.</title>
        <authorList>
            <person name="Anantharaman K."/>
            <person name="Brown C.T."/>
            <person name="Hug L.A."/>
            <person name="Sharon I."/>
            <person name="Castelle C.J."/>
            <person name="Probst A.J."/>
            <person name="Thomas B.C."/>
            <person name="Singh A."/>
            <person name="Wilkins M.J."/>
            <person name="Karaoz U."/>
            <person name="Brodie E.L."/>
            <person name="Williams K.H."/>
            <person name="Hubbard S.S."/>
            <person name="Banfield J.F."/>
        </authorList>
    </citation>
    <scope>NUCLEOTIDE SEQUENCE [LARGE SCALE GENOMIC DNA]</scope>
</reference>
<gene>
    <name evidence="2" type="ORF">A2846_00700</name>
</gene>
<keyword evidence="1" id="KW-1133">Transmembrane helix</keyword>
<sequence>MDSIKHKGLIIVVIGVLVLLAIVIFFNPTAPGGDSDDDMNAGDEIAPQETARYTNEDPQKVIAAFPDGFPAEFDQVKTGQQYIPANSTNRLSTITYESKKTVAENRKIFKDYLAADGYAIMNNQETAAETFYYAMKGNSVFTISIIERDGAVNVSASYSPDLSN</sequence>
<keyword evidence="1" id="KW-0812">Transmembrane</keyword>
<evidence type="ECO:0000313" key="3">
    <source>
        <dbReference type="Proteomes" id="UP000176339"/>
    </source>
</evidence>
<dbReference type="EMBL" id="MFEN01000064">
    <property type="protein sequence ID" value="OGE82826.1"/>
    <property type="molecule type" value="Genomic_DNA"/>
</dbReference>
<dbReference type="AlphaFoldDB" id="A0A1F5NYV9"/>
<accession>A0A1F5NYV9</accession>
<organism evidence="2 3">
    <name type="scientific">Candidatus Doudnabacteria bacterium RIFCSPHIGHO2_01_FULL_49_9</name>
    <dbReference type="NCBI Taxonomy" id="1817827"/>
    <lineage>
        <taxon>Bacteria</taxon>
        <taxon>Candidatus Doudnaibacteriota</taxon>
    </lineage>
</organism>
<comment type="caution">
    <text evidence="2">The sequence shown here is derived from an EMBL/GenBank/DDBJ whole genome shotgun (WGS) entry which is preliminary data.</text>
</comment>
<name>A0A1F5NYV9_9BACT</name>
<proteinExistence type="predicted"/>
<dbReference type="Proteomes" id="UP000176339">
    <property type="component" value="Unassembled WGS sequence"/>
</dbReference>
<evidence type="ECO:0000313" key="2">
    <source>
        <dbReference type="EMBL" id="OGE82826.1"/>
    </source>
</evidence>
<feature type="transmembrane region" description="Helical" evidence="1">
    <location>
        <begin position="7"/>
        <end position="26"/>
    </location>
</feature>
<evidence type="ECO:0000256" key="1">
    <source>
        <dbReference type="SAM" id="Phobius"/>
    </source>
</evidence>